<dbReference type="Proteomes" id="UP000054363">
    <property type="component" value="Unassembled WGS sequence"/>
</dbReference>
<keyword evidence="9" id="KW-0564">Palmitate</keyword>
<gene>
    <name evidence="14" type="ORF">IDSA_02390</name>
</gene>
<dbReference type="eggNOG" id="COG3017">
    <property type="taxonomic scope" value="Bacteria"/>
</dbReference>
<keyword evidence="5" id="KW-0813">Transport</keyword>
<organism evidence="14 15">
    <name type="scientific">Pseudidiomarina salinarum</name>
    <dbReference type="NCBI Taxonomy" id="435908"/>
    <lineage>
        <taxon>Bacteria</taxon>
        <taxon>Pseudomonadati</taxon>
        <taxon>Pseudomonadota</taxon>
        <taxon>Gammaproteobacteria</taxon>
        <taxon>Alteromonadales</taxon>
        <taxon>Idiomarinaceae</taxon>
        <taxon>Pseudidiomarina</taxon>
    </lineage>
</organism>
<name>A0A094L9P9_9GAMM</name>
<evidence type="ECO:0000256" key="3">
    <source>
        <dbReference type="ARBA" id="ARBA00011245"/>
    </source>
</evidence>
<evidence type="ECO:0000256" key="13">
    <source>
        <dbReference type="SAM" id="SignalP"/>
    </source>
</evidence>
<dbReference type="GO" id="GO:0009279">
    <property type="term" value="C:cell outer membrane"/>
    <property type="evidence" value="ECO:0007669"/>
    <property type="project" value="UniProtKB-SubCell"/>
</dbReference>
<comment type="subcellular location">
    <subcellularLocation>
        <location evidence="1">Cell outer membrane</location>
        <topology evidence="1">Lipid-anchor</topology>
    </subcellularLocation>
</comment>
<sequence>MKILVFLLALASLTACTSIPVTAPATAVDAAAVMRHQANLAQLDDWTLRGQLAIFDLTADERHAVYIDWQQTPASLSMRLSHPLKGTLARLEQSPLGATLTDEDGMTWQAPSAQQLLSQYFGLDLPLDLMRDLVLGRQLPGMSAREFTLHGQPPDELALLSSYQLQAAGQQWQASLSQYAAVDGVQLPHNFHLSAPAWRIKLRITQWQI</sequence>
<evidence type="ECO:0000256" key="1">
    <source>
        <dbReference type="ARBA" id="ARBA00004459"/>
    </source>
</evidence>
<comment type="caution">
    <text evidence="14">The sequence shown here is derived from an EMBL/GenBank/DDBJ whole genome shotgun (WGS) entry which is preliminary data.</text>
</comment>
<dbReference type="InterPro" id="IPR029046">
    <property type="entry name" value="LolA/LolB/LppX"/>
</dbReference>
<dbReference type="PROSITE" id="PS51257">
    <property type="entry name" value="PROKAR_LIPOPROTEIN"/>
    <property type="match status" value="1"/>
</dbReference>
<evidence type="ECO:0000313" key="14">
    <source>
        <dbReference type="EMBL" id="KFZ31573.1"/>
    </source>
</evidence>
<keyword evidence="10" id="KW-0143">Chaperone</keyword>
<evidence type="ECO:0000256" key="9">
    <source>
        <dbReference type="ARBA" id="ARBA00023139"/>
    </source>
</evidence>
<dbReference type="SUPFAM" id="SSF89392">
    <property type="entry name" value="Prokaryotic lipoproteins and lipoprotein localization factors"/>
    <property type="match status" value="1"/>
</dbReference>
<dbReference type="RefSeq" id="WP_034773912.1">
    <property type="nucleotide sequence ID" value="NZ_JPER01000001.1"/>
</dbReference>
<evidence type="ECO:0000256" key="5">
    <source>
        <dbReference type="ARBA" id="ARBA00022448"/>
    </source>
</evidence>
<evidence type="ECO:0000256" key="11">
    <source>
        <dbReference type="ARBA" id="ARBA00023237"/>
    </source>
</evidence>
<feature type="signal peptide" evidence="13">
    <location>
        <begin position="1"/>
        <end position="17"/>
    </location>
</feature>
<evidence type="ECO:0000256" key="7">
    <source>
        <dbReference type="ARBA" id="ARBA00022927"/>
    </source>
</evidence>
<keyword evidence="12" id="KW-0449">Lipoprotein</keyword>
<dbReference type="CDD" id="cd16326">
    <property type="entry name" value="LolB"/>
    <property type="match status" value="1"/>
</dbReference>
<keyword evidence="11" id="KW-0998">Cell outer membrane</keyword>
<dbReference type="OrthoDB" id="6237392at2"/>
<dbReference type="Gene3D" id="2.50.20.10">
    <property type="entry name" value="Lipoprotein localisation LolA/LolB/LppX"/>
    <property type="match status" value="1"/>
</dbReference>
<dbReference type="NCBIfam" id="TIGR00548">
    <property type="entry name" value="lolB"/>
    <property type="match status" value="1"/>
</dbReference>
<comment type="subunit">
    <text evidence="3">Monomer.</text>
</comment>
<accession>A0A094L9P9</accession>
<evidence type="ECO:0000256" key="12">
    <source>
        <dbReference type="ARBA" id="ARBA00023288"/>
    </source>
</evidence>
<protein>
    <recommendedName>
        <fullName evidence="4">Outer-membrane lipoprotein LolB</fullName>
    </recommendedName>
</protein>
<dbReference type="Pfam" id="PF03550">
    <property type="entry name" value="LolB"/>
    <property type="match status" value="1"/>
</dbReference>
<evidence type="ECO:0000256" key="4">
    <source>
        <dbReference type="ARBA" id="ARBA00016202"/>
    </source>
</evidence>
<evidence type="ECO:0000313" key="15">
    <source>
        <dbReference type="Proteomes" id="UP000054363"/>
    </source>
</evidence>
<reference evidence="14 15" key="1">
    <citation type="submission" date="2014-06" db="EMBL/GenBank/DDBJ databases">
        <title>The draft genome sequence of Idiomarina salinarum ISL-52.</title>
        <authorList>
            <person name="Du J."/>
            <person name="Shao Z."/>
        </authorList>
    </citation>
    <scope>NUCLEOTIDE SEQUENCE [LARGE SCALE GENOMIC DNA]</scope>
    <source>
        <strain evidence="14 15">ISL-52</strain>
    </source>
</reference>
<dbReference type="InterPro" id="IPR004565">
    <property type="entry name" value="OM_lipoprot_LolB"/>
</dbReference>
<evidence type="ECO:0000256" key="6">
    <source>
        <dbReference type="ARBA" id="ARBA00022729"/>
    </source>
</evidence>
<keyword evidence="6 13" id="KW-0732">Signal</keyword>
<keyword evidence="8" id="KW-0472">Membrane</keyword>
<evidence type="ECO:0000256" key="8">
    <source>
        <dbReference type="ARBA" id="ARBA00023136"/>
    </source>
</evidence>
<proteinExistence type="inferred from homology"/>
<evidence type="ECO:0000256" key="10">
    <source>
        <dbReference type="ARBA" id="ARBA00023186"/>
    </source>
</evidence>
<dbReference type="STRING" id="435908.IDSA_02390"/>
<dbReference type="AlphaFoldDB" id="A0A094L9P9"/>
<evidence type="ECO:0000256" key="2">
    <source>
        <dbReference type="ARBA" id="ARBA00009696"/>
    </source>
</evidence>
<keyword evidence="15" id="KW-1185">Reference proteome</keyword>
<dbReference type="GO" id="GO:0015031">
    <property type="term" value="P:protein transport"/>
    <property type="evidence" value="ECO:0007669"/>
    <property type="project" value="UniProtKB-KW"/>
</dbReference>
<keyword evidence="7" id="KW-0653">Protein transport</keyword>
<dbReference type="EMBL" id="JPER01000001">
    <property type="protein sequence ID" value="KFZ31573.1"/>
    <property type="molecule type" value="Genomic_DNA"/>
</dbReference>
<feature type="chain" id="PRO_5001907654" description="Outer-membrane lipoprotein LolB" evidence="13">
    <location>
        <begin position="18"/>
        <end position="209"/>
    </location>
</feature>
<comment type="similarity">
    <text evidence="2">Belongs to the LolB family.</text>
</comment>